<dbReference type="AlphaFoldDB" id="A0A1E4SIG5"/>
<feature type="compositionally biased region" description="Basic and acidic residues" evidence="1">
    <location>
        <begin position="276"/>
        <end position="293"/>
    </location>
</feature>
<organism evidence="2 3">
    <name type="scientific">Suhomyces tanzawaensis NRRL Y-17324</name>
    <dbReference type="NCBI Taxonomy" id="984487"/>
    <lineage>
        <taxon>Eukaryota</taxon>
        <taxon>Fungi</taxon>
        <taxon>Dikarya</taxon>
        <taxon>Ascomycota</taxon>
        <taxon>Saccharomycotina</taxon>
        <taxon>Pichiomycetes</taxon>
        <taxon>Debaryomycetaceae</taxon>
        <taxon>Suhomyces</taxon>
    </lineage>
</organism>
<dbReference type="Proteomes" id="UP000094285">
    <property type="component" value="Unassembled WGS sequence"/>
</dbReference>
<evidence type="ECO:0000313" key="2">
    <source>
        <dbReference type="EMBL" id="ODV79295.1"/>
    </source>
</evidence>
<dbReference type="OrthoDB" id="4084947at2759"/>
<name>A0A1E4SIG5_9ASCO</name>
<keyword evidence="3" id="KW-1185">Reference proteome</keyword>
<dbReference type="RefSeq" id="XP_020064417.1">
    <property type="nucleotide sequence ID" value="XM_020207336.1"/>
</dbReference>
<dbReference type="GeneID" id="30981473"/>
<proteinExistence type="predicted"/>
<dbReference type="EMBL" id="KV453912">
    <property type="protein sequence ID" value="ODV79295.1"/>
    <property type="molecule type" value="Genomic_DNA"/>
</dbReference>
<gene>
    <name evidence="2" type="ORF">CANTADRAFT_251479</name>
</gene>
<evidence type="ECO:0000256" key="1">
    <source>
        <dbReference type="SAM" id="MobiDB-lite"/>
    </source>
</evidence>
<evidence type="ECO:0000313" key="3">
    <source>
        <dbReference type="Proteomes" id="UP000094285"/>
    </source>
</evidence>
<reference evidence="3" key="1">
    <citation type="submission" date="2016-05" db="EMBL/GenBank/DDBJ databases">
        <title>Comparative genomics of biotechnologically important yeasts.</title>
        <authorList>
            <consortium name="DOE Joint Genome Institute"/>
            <person name="Riley R."/>
            <person name="Haridas S."/>
            <person name="Wolfe K.H."/>
            <person name="Lopes M.R."/>
            <person name="Hittinger C.T."/>
            <person name="Goker M."/>
            <person name="Salamov A."/>
            <person name="Wisecaver J."/>
            <person name="Long T.M."/>
            <person name="Aerts A.L."/>
            <person name="Barry K."/>
            <person name="Choi C."/>
            <person name="Clum A."/>
            <person name="Coughlan A.Y."/>
            <person name="Deshpande S."/>
            <person name="Douglass A.P."/>
            <person name="Hanson S.J."/>
            <person name="Klenk H.-P."/>
            <person name="Labutti K."/>
            <person name="Lapidus A."/>
            <person name="Lindquist E."/>
            <person name="Lipzen A."/>
            <person name="Meier-Kolthoff J.P."/>
            <person name="Ohm R.A."/>
            <person name="Otillar R.P."/>
            <person name="Pangilinan J."/>
            <person name="Peng Y."/>
            <person name="Rokas A."/>
            <person name="Rosa C.A."/>
            <person name="Scheuner C."/>
            <person name="Sibirny A.A."/>
            <person name="Slot J.C."/>
            <person name="Stielow J.B."/>
            <person name="Sun H."/>
            <person name="Kurtzman C.P."/>
            <person name="Blackwell M."/>
            <person name="Grigoriev I.V."/>
            <person name="Jeffries T.W."/>
        </authorList>
    </citation>
    <scope>NUCLEOTIDE SEQUENCE [LARGE SCALE GENOMIC DNA]</scope>
    <source>
        <strain evidence="3">NRRL Y-17324</strain>
    </source>
</reference>
<feature type="region of interest" description="Disordered" evidence="1">
    <location>
        <begin position="271"/>
        <end position="293"/>
    </location>
</feature>
<sequence>MHSLFDLTTHLDAQERFVYQIIPELAQLDQPINLNNVRQFDELLSHYETSFNTNAWLASNDPINLVLPSYNVLRIVFTLAARSPNTNWSTKHFTMAGIAPSNDYVKSLNEDYDNSVLRAPLNKRSVWLLGKYRDILVMDSHLDPIVQLLYKKVLVVLGDFIYQSRVVKRVSTYSGPIIKKRLTQASPTKQLKITNFFQKSPSKPEIVDDLTETDLISDSENEATVLETAPNMEDELFKFQASPQKSFLLEPNKDISGLNGSFRLLDSLTSNSDAQEVDKPSKQSKPEDMTKDSPLHKWENIKLYDDDLLGKKLNPKLNLQFNFWLLMNWAFYCADQSSKYNNSHLNSSFTSYHIIYSTYSDLFRVMYDIIAFNFFHTIRTHTHIQDNLDDLSQDIMMCFFRSSKSSRTLVLYHLEDSSFLLYCMLTQLSSSPIDWYDRLVEYLLNGLGIRSNVTPASCYNRERIIIKGDNATKEKFIIPPNWKPNEYDDNIDSMSIRFNFLSLIYYRSLFYSSGSLLGFERLTATSQNLTHLNSRSLVCELSRKFEVIDVKYLKEFFACGRIENKFVPQFYNISMLVELSQTLLLDITKVVDYDLFILRRNYGSNSNFLRDEEVEDSDEVTEILDNVIEIPDESETEAISDEPLPKQKPSQVTPWQFTNMFSILEALGKPECYLPIVEDETYKSLDQFEQCWWKVNFLLEWLLDLSFEDLEDFLRKDPPQDIRLSGIEEKCVHADSLRELIFKGYLDTVRSSDKKSELMSSIQNWTKFKDIYEIRIHTLD</sequence>
<accession>A0A1E4SIG5</accession>
<protein>
    <submittedName>
        <fullName evidence="2">Uncharacterized protein</fullName>
    </submittedName>
</protein>